<proteinExistence type="predicted"/>
<dbReference type="PANTHER" id="PTHR47326:SF1">
    <property type="entry name" value="HTH PSQ-TYPE DOMAIN-CONTAINING PROTEIN"/>
    <property type="match status" value="1"/>
</dbReference>
<dbReference type="Proteomes" id="UP000000311">
    <property type="component" value="Unassembled WGS sequence"/>
</dbReference>
<keyword evidence="2" id="KW-1185">Reference proteome</keyword>
<dbReference type="AlphaFoldDB" id="E2AER1"/>
<dbReference type="InParanoid" id="E2AER1"/>
<dbReference type="OrthoDB" id="9986793at2759"/>
<dbReference type="GO" id="GO:0003676">
    <property type="term" value="F:nucleic acid binding"/>
    <property type="evidence" value="ECO:0007669"/>
    <property type="project" value="InterPro"/>
</dbReference>
<feature type="non-terminal residue" evidence="1">
    <location>
        <position position="167"/>
    </location>
</feature>
<protein>
    <recommendedName>
        <fullName evidence="3">Transposable element Tc3 transposase</fullName>
    </recommendedName>
</protein>
<reference evidence="1 2" key="1">
    <citation type="journal article" date="2010" name="Science">
        <title>Genomic comparison of the ants Camponotus floridanus and Harpegnathos saltator.</title>
        <authorList>
            <person name="Bonasio R."/>
            <person name="Zhang G."/>
            <person name="Ye C."/>
            <person name="Mutti N.S."/>
            <person name="Fang X."/>
            <person name="Qin N."/>
            <person name="Donahue G."/>
            <person name="Yang P."/>
            <person name="Li Q."/>
            <person name="Li C."/>
            <person name="Zhang P."/>
            <person name="Huang Z."/>
            <person name="Berger S.L."/>
            <person name="Reinberg D."/>
            <person name="Wang J."/>
            <person name="Liebig J."/>
        </authorList>
    </citation>
    <scope>NUCLEOTIDE SEQUENCE [LARGE SCALE GENOMIC DNA]</scope>
    <source>
        <strain evidence="2">C129</strain>
    </source>
</reference>
<organism evidence="2">
    <name type="scientific">Camponotus floridanus</name>
    <name type="common">Florida carpenter ant</name>
    <dbReference type="NCBI Taxonomy" id="104421"/>
    <lineage>
        <taxon>Eukaryota</taxon>
        <taxon>Metazoa</taxon>
        <taxon>Ecdysozoa</taxon>
        <taxon>Arthropoda</taxon>
        <taxon>Hexapoda</taxon>
        <taxon>Insecta</taxon>
        <taxon>Pterygota</taxon>
        <taxon>Neoptera</taxon>
        <taxon>Endopterygota</taxon>
        <taxon>Hymenoptera</taxon>
        <taxon>Apocrita</taxon>
        <taxon>Aculeata</taxon>
        <taxon>Formicoidea</taxon>
        <taxon>Formicidae</taxon>
        <taxon>Formicinae</taxon>
        <taxon>Camponotus</taxon>
    </lineage>
</organism>
<gene>
    <name evidence="1" type="ORF">EAG_05235</name>
</gene>
<feature type="non-terminal residue" evidence="1">
    <location>
        <position position="1"/>
    </location>
</feature>
<sequence>NDDKSMEVLLATTENSHTSVSKIAQQTEISKRSTRRILKKYHYHPYKIHFVQELFEEDFDRRLEFSDTMMARFDGNNQFFTWICFSDEATFELNGSVNRHNMRYWADENPHWMRDCHTQYPEKVNVWAGILCNRIIGPFFIDGNITAESYLDLLRNRIIPGIQNIVN</sequence>
<accession>E2AER1</accession>
<name>E2AER1_CAMFO</name>
<evidence type="ECO:0008006" key="3">
    <source>
        <dbReference type="Google" id="ProtNLM"/>
    </source>
</evidence>
<dbReference type="EMBL" id="GL438903">
    <property type="protein sequence ID" value="EFN68079.1"/>
    <property type="molecule type" value="Genomic_DNA"/>
</dbReference>
<dbReference type="InterPro" id="IPR036397">
    <property type="entry name" value="RNaseH_sf"/>
</dbReference>
<dbReference type="Gene3D" id="3.30.420.10">
    <property type="entry name" value="Ribonuclease H-like superfamily/Ribonuclease H"/>
    <property type="match status" value="1"/>
</dbReference>
<dbReference type="PANTHER" id="PTHR47326">
    <property type="entry name" value="TRANSPOSABLE ELEMENT TC3 TRANSPOSASE-LIKE PROTEIN"/>
    <property type="match status" value="1"/>
</dbReference>
<evidence type="ECO:0000313" key="2">
    <source>
        <dbReference type="Proteomes" id="UP000000311"/>
    </source>
</evidence>
<dbReference type="OMA" id="INFSEIM"/>
<evidence type="ECO:0000313" key="1">
    <source>
        <dbReference type="EMBL" id="EFN68079.1"/>
    </source>
</evidence>